<reference evidence="2 3" key="1">
    <citation type="journal article" date="2018" name="Nat. Biotechnol.">
        <title>A standardized bacterial taxonomy based on genome phylogeny substantially revises the tree of life.</title>
        <authorList>
            <person name="Parks D.H."/>
            <person name="Chuvochina M."/>
            <person name="Waite D.W."/>
            <person name="Rinke C."/>
            <person name="Skarshewski A."/>
            <person name="Chaumeil P.A."/>
            <person name="Hugenholtz P."/>
        </authorList>
    </citation>
    <scope>NUCLEOTIDE SEQUENCE [LARGE SCALE GENOMIC DNA]</scope>
    <source>
        <strain evidence="2">UBA12529</strain>
    </source>
</reference>
<evidence type="ECO:0000313" key="3">
    <source>
        <dbReference type="Proteomes" id="UP000257240"/>
    </source>
</evidence>
<sequence length="113" mass="13138">MLLEETLNKLKVGIELGERLKKEKNLTPEKQKILEKIQKQYELYSKELEELLQQLKIIKKELSLYQSKFIKAQEKVYPGVMVGIADVFYTVVEEIPGPIIFSLENGKINIQKS</sequence>
<keyword evidence="1" id="KW-0175">Coiled coil</keyword>
<dbReference type="AlphaFoldDB" id="A0A3B8N4F2"/>
<feature type="coiled-coil region" evidence="1">
    <location>
        <begin position="34"/>
        <end position="68"/>
    </location>
</feature>
<gene>
    <name evidence="2" type="ORF">DCE01_04645</name>
</gene>
<dbReference type="Pfam" id="PF03961">
    <property type="entry name" value="FapA"/>
    <property type="match status" value="1"/>
</dbReference>
<organism evidence="2 3">
    <name type="scientific">Thermodesulfobacterium commune</name>
    <dbReference type="NCBI Taxonomy" id="1741"/>
    <lineage>
        <taxon>Bacteria</taxon>
        <taxon>Pseudomonadati</taxon>
        <taxon>Thermodesulfobacteriota</taxon>
        <taxon>Thermodesulfobacteria</taxon>
        <taxon>Thermodesulfobacteriales</taxon>
        <taxon>Thermodesulfobacteriaceae</taxon>
        <taxon>Thermodesulfobacterium</taxon>
    </lineage>
</organism>
<accession>A0A3B8N4F2</accession>
<dbReference type="InterPro" id="IPR046865">
    <property type="entry name" value="FapA_b_solenoid"/>
</dbReference>
<comment type="caution">
    <text evidence="2">The sequence shown here is derived from an EMBL/GenBank/DDBJ whole genome shotgun (WGS) entry which is preliminary data.</text>
</comment>
<evidence type="ECO:0000313" key="2">
    <source>
        <dbReference type="EMBL" id="HAA84053.1"/>
    </source>
</evidence>
<dbReference type="EMBL" id="DLVE01000061">
    <property type="protein sequence ID" value="HAA84053.1"/>
    <property type="molecule type" value="Genomic_DNA"/>
</dbReference>
<name>A0A3B8N4F2_9BACT</name>
<protein>
    <submittedName>
        <fullName evidence="2">Uncharacterized protein</fullName>
    </submittedName>
</protein>
<proteinExistence type="predicted"/>
<evidence type="ECO:0000256" key="1">
    <source>
        <dbReference type="SAM" id="Coils"/>
    </source>
</evidence>
<dbReference type="Proteomes" id="UP000257240">
    <property type="component" value="Unassembled WGS sequence"/>
</dbReference>